<evidence type="ECO:0000256" key="4">
    <source>
        <dbReference type="ARBA" id="ARBA00022692"/>
    </source>
</evidence>
<keyword evidence="6 7" id="KW-0472">Membrane</keyword>
<name>A5FT02_ACICJ</name>
<feature type="transmembrane region" description="Helical" evidence="7">
    <location>
        <begin position="182"/>
        <end position="202"/>
    </location>
</feature>
<dbReference type="AlphaFoldDB" id="A5FT02"/>
<reference evidence="10 11" key="1">
    <citation type="submission" date="2007-05" db="EMBL/GenBank/DDBJ databases">
        <title>Complete sequence of plasmid1 pACRY01 of Acidiphilium cryptum JF-5.</title>
        <authorList>
            <consortium name="US DOE Joint Genome Institute"/>
            <person name="Copeland A."/>
            <person name="Lucas S."/>
            <person name="Lapidus A."/>
            <person name="Barry K."/>
            <person name="Detter J.C."/>
            <person name="Glavina del Rio T."/>
            <person name="Hammon N."/>
            <person name="Israni S."/>
            <person name="Dalin E."/>
            <person name="Tice H."/>
            <person name="Pitluck S."/>
            <person name="Sims D."/>
            <person name="Brettin T."/>
            <person name="Bruce D."/>
            <person name="Han C."/>
            <person name="Schmutz J."/>
            <person name="Larimer F."/>
            <person name="Land M."/>
            <person name="Hauser L."/>
            <person name="Kyrpides N."/>
            <person name="Kim E."/>
            <person name="Magnuson T."/>
            <person name="Richardson P."/>
        </authorList>
    </citation>
    <scope>NUCLEOTIDE SEQUENCE [LARGE SCALE GENOMIC DNA]</scope>
    <source>
        <strain evidence="11">JF-5</strain>
        <plasmid evidence="11">Plasmid pACRY01</plasmid>
    </source>
</reference>
<evidence type="ECO:0000259" key="9">
    <source>
        <dbReference type="Pfam" id="PF14067"/>
    </source>
</evidence>
<evidence type="ECO:0000256" key="7">
    <source>
        <dbReference type="SAM" id="Phobius"/>
    </source>
</evidence>
<dbReference type="SUPFAM" id="SSF48317">
    <property type="entry name" value="Acid phosphatase/Vanadium-dependent haloperoxidase"/>
    <property type="match status" value="1"/>
</dbReference>
<keyword evidence="4 7" id="KW-0812">Transmembrane</keyword>
<dbReference type="InterPro" id="IPR032818">
    <property type="entry name" value="DedA-like"/>
</dbReference>
<comment type="similarity">
    <text evidence="2">Belongs to the DedA family.</text>
</comment>
<evidence type="ECO:0000256" key="1">
    <source>
        <dbReference type="ARBA" id="ARBA00004651"/>
    </source>
</evidence>
<evidence type="ECO:0000259" key="8">
    <source>
        <dbReference type="Pfam" id="PF09335"/>
    </source>
</evidence>
<feature type="transmembrane region" description="Helical" evidence="7">
    <location>
        <begin position="20"/>
        <end position="53"/>
    </location>
</feature>
<feature type="transmembrane region" description="Helical" evidence="7">
    <location>
        <begin position="294"/>
        <end position="318"/>
    </location>
</feature>
<keyword evidence="10" id="KW-0614">Plasmid</keyword>
<evidence type="ECO:0000313" key="11">
    <source>
        <dbReference type="Proteomes" id="UP000000245"/>
    </source>
</evidence>
<sequence>MLGHLSDTIVHAARTHALLAYGLAFVLTAAEAFPVIGALVPGTAIIVGLGALVPTGALHFWPLVAWSTGGAILGDGLPFWFGSRFRHQATGLWPLSLHPDLLPRGKAFFERHGGSAVIIARFTPGVRAVVPIVAGVSGMRSLRFYVLDVVSAVIWAPAHVGAGVLVGASLAILGVMAGRLEALLIGSIVSLVLLLWLVPRLLRFVISWLESKRGPALAWAHAGKGRIRSNVASILDPARTELSGLITLAGALAGSLWLLLGVLQDLIAGDPLVYADHAILHFLEPYRSGIPMEAAMACSRLGSGAVTLAVAAVALVWLDRQSAWRGAAYGIAAVIGASLFTAGLDLALHRAPPSPIAPGWSLIPFPGGDLATSCAVYGILTVIAGRRLGARPRIGLITATVLFAALQLGSRVYLGLDWFSSELAALGFGFAWAAGLGLAYVARPVEPVAPWRLVAITAATLAIAGTLAVALNRNADLARHDVGRMSTTMTCPDWLQHGWQNLPTRSLGMLGSFSGSLTIQWIGPADGLRHALAQLGWRSPAPWTFRNALEFLAPHASPAEIPALPRWDDGRRADLIMVFVGHGLAADKRLVLRLWKTSVSVTMPTGSVRTLRIGEIEMQRLRRMVSTLTIPVSEGSASTVLPRIAAALPASRLVTRAADGATVLLAGDRAVDTEGCLTQHRGDGAQ</sequence>
<feature type="transmembrane region" description="Helical" evidence="7">
    <location>
        <begin position="327"/>
        <end position="348"/>
    </location>
</feature>
<feature type="domain" description="LssY-like C-terminal" evidence="9">
    <location>
        <begin position="499"/>
        <end position="620"/>
    </location>
</feature>
<evidence type="ECO:0000313" key="10">
    <source>
        <dbReference type="EMBL" id="ABQ28734.1"/>
    </source>
</evidence>
<feature type="transmembrane region" description="Helical" evidence="7">
    <location>
        <begin position="453"/>
        <end position="471"/>
    </location>
</feature>
<evidence type="ECO:0000256" key="6">
    <source>
        <dbReference type="ARBA" id="ARBA00023136"/>
    </source>
</evidence>
<evidence type="ECO:0000256" key="3">
    <source>
        <dbReference type="ARBA" id="ARBA00022475"/>
    </source>
</evidence>
<proteinExistence type="inferred from homology"/>
<feature type="transmembrane region" description="Helical" evidence="7">
    <location>
        <begin position="242"/>
        <end position="263"/>
    </location>
</feature>
<dbReference type="RefSeq" id="WP_011930580.1">
    <property type="nucleotide sequence ID" value="NC_009467.1"/>
</dbReference>
<feature type="domain" description="VTT" evidence="8">
    <location>
        <begin position="40"/>
        <end position="163"/>
    </location>
</feature>
<organism evidence="10 11">
    <name type="scientific">Acidiphilium cryptum (strain JF-5)</name>
    <dbReference type="NCBI Taxonomy" id="349163"/>
    <lineage>
        <taxon>Bacteria</taxon>
        <taxon>Pseudomonadati</taxon>
        <taxon>Pseudomonadota</taxon>
        <taxon>Alphaproteobacteria</taxon>
        <taxon>Acetobacterales</taxon>
        <taxon>Acidocellaceae</taxon>
        <taxon>Acidiphilium</taxon>
    </lineage>
</organism>
<comment type="subcellular location">
    <subcellularLocation>
        <location evidence="1">Cell membrane</location>
        <topology evidence="1">Multi-pass membrane protein</topology>
    </subcellularLocation>
</comment>
<keyword evidence="5 7" id="KW-1133">Transmembrane helix</keyword>
<dbReference type="InterPro" id="IPR036938">
    <property type="entry name" value="PAP2/HPO_sf"/>
</dbReference>
<dbReference type="InterPro" id="IPR025902">
    <property type="entry name" value="LssY-like-C_dom"/>
</dbReference>
<dbReference type="GO" id="GO:0005886">
    <property type="term" value="C:plasma membrane"/>
    <property type="evidence" value="ECO:0007669"/>
    <property type="project" value="UniProtKB-SubCell"/>
</dbReference>
<protein>
    <submittedName>
        <fullName evidence="10">Uncharacterized membrane-associated protein-like protein</fullName>
    </submittedName>
</protein>
<accession>A5FT02</accession>
<evidence type="ECO:0000256" key="2">
    <source>
        <dbReference type="ARBA" id="ARBA00010792"/>
    </source>
</evidence>
<gene>
    <name evidence="10" type="ordered locus">Acry_3105</name>
</gene>
<dbReference type="Pfam" id="PF14067">
    <property type="entry name" value="LssY_C"/>
    <property type="match status" value="1"/>
</dbReference>
<feature type="transmembrane region" description="Helical" evidence="7">
    <location>
        <begin position="394"/>
        <end position="413"/>
    </location>
</feature>
<feature type="transmembrane region" description="Helical" evidence="7">
    <location>
        <begin position="419"/>
        <end position="441"/>
    </location>
</feature>
<dbReference type="InterPro" id="IPR032816">
    <property type="entry name" value="VTT_dom"/>
</dbReference>
<dbReference type="EMBL" id="CP000689">
    <property type="protein sequence ID" value="ABQ28734.1"/>
    <property type="molecule type" value="Genomic_DNA"/>
</dbReference>
<keyword evidence="11" id="KW-1185">Reference proteome</keyword>
<keyword evidence="3" id="KW-1003">Cell membrane</keyword>
<dbReference type="Proteomes" id="UP000000245">
    <property type="component" value="Plasmid pACRY01"/>
</dbReference>
<dbReference type="KEGG" id="acr:Acry_3105"/>
<feature type="transmembrane region" description="Helical" evidence="7">
    <location>
        <begin position="149"/>
        <end position="176"/>
    </location>
</feature>
<dbReference type="HOGENOM" id="CLU_025730_2_0_5"/>
<dbReference type="PANTHER" id="PTHR30353">
    <property type="entry name" value="INNER MEMBRANE PROTEIN DEDA-RELATED"/>
    <property type="match status" value="1"/>
</dbReference>
<geneLocation type="plasmid" evidence="10 11">
    <name>pACRY01</name>
</geneLocation>
<dbReference type="Pfam" id="PF09335">
    <property type="entry name" value="VTT_dom"/>
    <property type="match status" value="1"/>
</dbReference>
<feature type="transmembrane region" description="Helical" evidence="7">
    <location>
        <begin position="360"/>
        <end position="382"/>
    </location>
</feature>
<evidence type="ECO:0000256" key="5">
    <source>
        <dbReference type="ARBA" id="ARBA00022989"/>
    </source>
</evidence>
<dbReference type="PANTHER" id="PTHR30353:SF15">
    <property type="entry name" value="INNER MEMBRANE PROTEIN YABI"/>
    <property type="match status" value="1"/>
</dbReference>